<dbReference type="Proteomes" id="UP000198870">
    <property type="component" value="Unassembled WGS sequence"/>
</dbReference>
<reference evidence="1 2" key="1">
    <citation type="submission" date="2016-10" db="EMBL/GenBank/DDBJ databases">
        <authorList>
            <person name="de Groot N.N."/>
        </authorList>
    </citation>
    <scope>NUCLEOTIDE SEQUENCE [LARGE SCALE GENOMIC DNA]</scope>
    <source>
        <strain evidence="1 2">AA1</strain>
    </source>
</reference>
<dbReference type="OrthoDB" id="3353886at2"/>
<gene>
    <name evidence="1" type="ORF">SAMN05216233_12431</name>
</gene>
<dbReference type="Gene3D" id="1.10.150.20">
    <property type="entry name" value="5' to 3' exonuclease, C-terminal subdomain"/>
    <property type="match status" value="1"/>
</dbReference>
<dbReference type="RefSeq" id="WP_092214690.1">
    <property type="nucleotide sequence ID" value="NZ_FMUX01000024.1"/>
</dbReference>
<organism evidence="1 2">
    <name type="scientific">Desulfoluna spongiiphila</name>
    <dbReference type="NCBI Taxonomy" id="419481"/>
    <lineage>
        <taxon>Bacteria</taxon>
        <taxon>Pseudomonadati</taxon>
        <taxon>Thermodesulfobacteriota</taxon>
        <taxon>Desulfobacteria</taxon>
        <taxon>Desulfobacterales</taxon>
        <taxon>Desulfolunaceae</taxon>
        <taxon>Desulfoluna</taxon>
    </lineage>
</organism>
<evidence type="ECO:0000313" key="2">
    <source>
        <dbReference type="Proteomes" id="UP000198870"/>
    </source>
</evidence>
<protein>
    <submittedName>
        <fullName evidence="1">Uncharacterized protein</fullName>
    </submittedName>
</protein>
<keyword evidence="2" id="KW-1185">Reference proteome</keyword>
<sequence length="321" mass="34899">MKPTVPIRGTYRDTLVDSGSRILHDGYWRPNQIVSGCFRLLAALMKGDPGSRGILCLAIGTGDKDWDGNPPTPSPCATHLTHERHRRILSPSDLTFLGPDNRPAPHPTSRLEINTRFTVEEMSAGKRLRLREFALFGGDATEEPGSGVMINQVIHPRIDLAPGTTLVRTLRLDFSGESYRQQTMGTFGAGLPLQVIDGIGKIYANALVAAGIRTLSELARITPEDHAGMVPTGKLLEFRTKARMILDFPPSLSDRSSPGDVPLGQLIESGADALTTRLEPSGGSPDKALEMHHALMSLQVAMTDDALRHHTIHELSSHSKD</sequence>
<evidence type="ECO:0000313" key="1">
    <source>
        <dbReference type="EMBL" id="SCY82448.1"/>
    </source>
</evidence>
<proteinExistence type="predicted"/>
<accession>A0A1G5J419</accession>
<dbReference type="EMBL" id="FMUX01000024">
    <property type="protein sequence ID" value="SCY82448.1"/>
    <property type="molecule type" value="Genomic_DNA"/>
</dbReference>
<name>A0A1G5J419_9BACT</name>
<dbReference type="AlphaFoldDB" id="A0A1G5J419"/>
<dbReference type="STRING" id="419481.SAMN05216233_12431"/>